<proteinExistence type="predicted"/>
<comment type="caution">
    <text evidence="2">The sequence shown here is derived from an EMBL/GenBank/DDBJ whole genome shotgun (WGS) entry which is preliminary data.</text>
</comment>
<accession>A0A066WRT3</accession>
<dbReference type="AlphaFoldDB" id="A0A066WRT3"/>
<organism evidence="2 3">
    <name type="scientific">Tilletiaria anomala (strain ATCC 24038 / CBS 436.72 / UBC 951)</name>
    <dbReference type="NCBI Taxonomy" id="1037660"/>
    <lineage>
        <taxon>Eukaryota</taxon>
        <taxon>Fungi</taxon>
        <taxon>Dikarya</taxon>
        <taxon>Basidiomycota</taxon>
        <taxon>Ustilaginomycotina</taxon>
        <taxon>Exobasidiomycetes</taxon>
        <taxon>Georgefischeriales</taxon>
        <taxon>Tilletiariaceae</taxon>
        <taxon>Tilletiaria</taxon>
    </lineage>
</organism>
<protein>
    <submittedName>
        <fullName evidence="2">Uncharacterized protein</fullName>
    </submittedName>
</protein>
<evidence type="ECO:0000256" key="1">
    <source>
        <dbReference type="SAM" id="Phobius"/>
    </source>
</evidence>
<sequence>MISTCVHSPTSHFHVIARSLDRCRFRTWQLLGHPLHQLSQGSLIQTVAERLHRLAYIVHTHTDNLQFQSHRDYSCSCAVSGRAVPLLMSIAGIFIVYTLAMLFPRCGR</sequence>
<dbReference type="HOGENOM" id="CLU_2198821_0_0_1"/>
<evidence type="ECO:0000313" key="3">
    <source>
        <dbReference type="Proteomes" id="UP000027361"/>
    </source>
</evidence>
<keyword evidence="1" id="KW-1133">Transmembrane helix</keyword>
<dbReference type="RefSeq" id="XP_013246184.1">
    <property type="nucleotide sequence ID" value="XM_013390730.1"/>
</dbReference>
<feature type="transmembrane region" description="Helical" evidence="1">
    <location>
        <begin position="83"/>
        <end position="103"/>
    </location>
</feature>
<evidence type="ECO:0000313" key="2">
    <source>
        <dbReference type="EMBL" id="KDN53345.1"/>
    </source>
</evidence>
<keyword evidence="1" id="KW-0472">Membrane</keyword>
<dbReference type="EMBL" id="JMSN01000002">
    <property type="protein sequence ID" value="KDN53345.1"/>
    <property type="molecule type" value="Genomic_DNA"/>
</dbReference>
<name>A0A066WRT3_TILAU</name>
<dbReference type="InParanoid" id="A0A066WRT3"/>
<gene>
    <name evidence="2" type="ORF">K437DRAFT_68840</name>
</gene>
<keyword evidence="1" id="KW-0812">Transmembrane</keyword>
<keyword evidence="3" id="KW-1185">Reference proteome</keyword>
<dbReference type="GeneID" id="25267721"/>
<dbReference type="Proteomes" id="UP000027361">
    <property type="component" value="Unassembled WGS sequence"/>
</dbReference>
<reference evidence="2 3" key="1">
    <citation type="submission" date="2014-05" db="EMBL/GenBank/DDBJ databases">
        <title>Draft genome sequence of a rare smut relative, Tilletiaria anomala UBC 951.</title>
        <authorList>
            <consortium name="DOE Joint Genome Institute"/>
            <person name="Toome M."/>
            <person name="Kuo A."/>
            <person name="Henrissat B."/>
            <person name="Lipzen A."/>
            <person name="Tritt A."/>
            <person name="Yoshinaga Y."/>
            <person name="Zane M."/>
            <person name="Barry K."/>
            <person name="Grigoriev I.V."/>
            <person name="Spatafora J.W."/>
            <person name="Aimea M.C."/>
        </authorList>
    </citation>
    <scope>NUCLEOTIDE SEQUENCE [LARGE SCALE GENOMIC DNA]</scope>
    <source>
        <strain evidence="2 3">UBC 951</strain>
    </source>
</reference>